<evidence type="ECO:0000313" key="3">
    <source>
        <dbReference type="Proteomes" id="UP001589813"/>
    </source>
</evidence>
<keyword evidence="3" id="KW-1185">Reference proteome</keyword>
<feature type="domain" description="Beta-lactamase-related" evidence="1">
    <location>
        <begin position="83"/>
        <end position="380"/>
    </location>
</feature>
<protein>
    <submittedName>
        <fullName evidence="2">Serine hydrolase domain-containing protein</fullName>
        <ecNumber evidence="2">3.-.-.-</ecNumber>
    </submittedName>
</protein>
<dbReference type="GO" id="GO:0016787">
    <property type="term" value="F:hydrolase activity"/>
    <property type="evidence" value="ECO:0007669"/>
    <property type="project" value="UniProtKB-KW"/>
</dbReference>
<comment type="caution">
    <text evidence="2">The sequence shown here is derived from an EMBL/GenBank/DDBJ whole genome shotgun (WGS) entry which is preliminary data.</text>
</comment>
<dbReference type="PANTHER" id="PTHR43283:SF7">
    <property type="entry name" value="BETA-LACTAMASE-RELATED DOMAIN-CONTAINING PROTEIN"/>
    <property type="match status" value="1"/>
</dbReference>
<dbReference type="InterPro" id="IPR012338">
    <property type="entry name" value="Beta-lactam/transpept-like"/>
</dbReference>
<sequence>MQLICKIFSIQNFKHFSANSISFLRYSLWCLTLFCLSACGGSDQADSAAISPVSGTISWRASDNPVFPVSTAAAEGFNESMLEQGYNAARATPGLFAVLVLRRGRLVGEAYFSGRKSTDLLHLRSVTKTVISHLIGVAISQGKIQSLQQPISELLPQRYRVLLHGKAPITVADLLSMRSGFAWDESTLAGFEHWVMSADPTRYVLEQAQTQLPGTEFRYNSANFHLLSVILNEQTGMATRDYARQVLFVPLGISNFRWEKLKDGYDNGGAGLELTARDLAKLGVLWQQQGRWGSQQVLNQAYVMTSASVQQPRSRTFAGLSISGYGYGWWLFKQSSQPAGQLAWGYGGQFVMTIPEQELTLLLMANNQTTDVGPQENAVMQLATQWFLPAVQ</sequence>
<proteinExistence type="predicted"/>
<dbReference type="SUPFAM" id="SSF56601">
    <property type="entry name" value="beta-lactamase/transpeptidase-like"/>
    <property type="match status" value="1"/>
</dbReference>
<name>A0ABV6BA58_9GAMM</name>
<dbReference type="InterPro" id="IPR001466">
    <property type="entry name" value="Beta-lactam-related"/>
</dbReference>
<dbReference type="InterPro" id="IPR050789">
    <property type="entry name" value="Diverse_Enzym_Activities"/>
</dbReference>
<dbReference type="Proteomes" id="UP001589813">
    <property type="component" value="Unassembled WGS sequence"/>
</dbReference>
<evidence type="ECO:0000259" key="1">
    <source>
        <dbReference type="Pfam" id="PF00144"/>
    </source>
</evidence>
<reference evidence="2 3" key="1">
    <citation type="submission" date="2024-09" db="EMBL/GenBank/DDBJ databases">
        <authorList>
            <person name="Sun Q."/>
            <person name="Mori K."/>
        </authorList>
    </citation>
    <scope>NUCLEOTIDE SEQUENCE [LARGE SCALE GENOMIC DNA]</scope>
    <source>
        <strain evidence="2 3">KCTC 23315</strain>
    </source>
</reference>
<gene>
    <name evidence="2" type="ORF">ACFFJP_05575</name>
</gene>
<dbReference type="Gene3D" id="3.40.710.10">
    <property type="entry name" value="DD-peptidase/beta-lactamase superfamily"/>
    <property type="match status" value="1"/>
</dbReference>
<accession>A0ABV6BA58</accession>
<dbReference type="Pfam" id="PF00144">
    <property type="entry name" value="Beta-lactamase"/>
    <property type="match status" value="1"/>
</dbReference>
<keyword evidence="2" id="KW-0378">Hydrolase</keyword>
<dbReference type="EC" id="3.-.-.-" evidence="2"/>
<organism evidence="2 3">
    <name type="scientific">Rheinheimera tilapiae</name>
    <dbReference type="NCBI Taxonomy" id="875043"/>
    <lineage>
        <taxon>Bacteria</taxon>
        <taxon>Pseudomonadati</taxon>
        <taxon>Pseudomonadota</taxon>
        <taxon>Gammaproteobacteria</taxon>
        <taxon>Chromatiales</taxon>
        <taxon>Chromatiaceae</taxon>
        <taxon>Rheinheimera</taxon>
    </lineage>
</organism>
<dbReference type="EMBL" id="JBHLXP010000001">
    <property type="protein sequence ID" value="MFC0047749.1"/>
    <property type="molecule type" value="Genomic_DNA"/>
</dbReference>
<evidence type="ECO:0000313" key="2">
    <source>
        <dbReference type="EMBL" id="MFC0047749.1"/>
    </source>
</evidence>
<dbReference type="PANTHER" id="PTHR43283">
    <property type="entry name" value="BETA-LACTAMASE-RELATED"/>
    <property type="match status" value="1"/>
</dbReference>
<dbReference type="RefSeq" id="WP_377241289.1">
    <property type="nucleotide sequence ID" value="NZ_JBHLXP010000001.1"/>
</dbReference>